<keyword evidence="3" id="KW-1185">Reference proteome</keyword>
<evidence type="ECO:0000313" key="3">
    <source>
        <dbReference type="Proteomes" id="UP001165121"/>
    </source>
</evidence>
<keyword evidence="1" id="KW-1133">Transmembrane helix</keyword>
<gene>
    <name evidence="2" type="ORF">Pfra01_001546800</name>
</gene>
<accession>A0A9W7CVJ7</accession>
<proteinExistence type="predicted"/>
<evidence type="ECO:0000256" key="1">
    <source>
        <dbReference type="SAM" id="Phobius"/>
    </source>
</evidence>
<keyword evidence="1" id="KW-0472">Membrane</keyword>
<comment type="caution">
    <text evidence="2">The sequence shown here is derived from an EMBL/GenBank/DDBJ whole genome shotgun (WGS) entry which is preliminary data.</text>
</comment>
<dbReference type="OrthoDB" id="121986at2759"/>
<feature type="transmembrane region" description="Helical" evidence="1">
    <location>
        <begin position="230"/>
        <end position="250"/>
    </location>
</feature>
<name>A0A9W7CVJ7_9STRA</name>
<protein>
    <submittedName>
        <fullName evidence="2">Unnamed protein product</fullName>
    </submittedName>
</protein>
<evidence type="ECO:0000313" key="2">
    <source>
        <dbReference type="EMBL" id="GMF44434.1"/>
    </source>
</evidence>
<dbReference type="EMBL" id="BSXT01001674">
    <property type="protein sequence ID" value="GMF44434.1"/>
    <property type="molecule type" value="Genomic_DNA"/>
</dbReference>
<dbReference type="PANTHER" id="PTHR31569:SF4">
    <property type="entry name" value="SWIM-TYPE DOMAIN-CONTAINING PROTEIN"/>
    <property type="match status" value="1"/>
</dbReference>
<dbReference type="InterPro" id="IPR052579">
    <property type="entry name" value="Zinc_finger_SWIM"/>
</dbReference>
<dbReference type="PANTHER" id="PTHR31569">
    <property type="entry name" value="SWIM-TYPE DOMAIN-CONTAINING PROTEIN"/>
    <property type="match status" value="1"/>
</dbReference>
<sequence length="255" mass="30082">MVYSKSPEELQNQAEEFEALACREGRTTLWSYFDANWMSSKDMWFTLYRMDLPHFRNNTNNRLENLFGKLNADLHSSMFKKQCVDAVIRYQRRKEDDYVTRVATPGTHRNITYDEELNQFLGMTSPWLADVFMTEYKFAKQVDAKATYTIEDDELYVTLWRDGRMNRVDKFNLMCTCEVSSTMKLSCRNVTIYLKHVCGLHPIPYVSISARFVRKVVFRVCSTSNMLPCLYHVVLCFIMVCYVAPCFPMFRHDLP</sequence>
<dbReference type="AlphaFoldDB" id="A0A9W7CVJ7"/>
<keyword evidence="1" id="KW-0812">Transmembrane</keyword>
<reference evidence="2" key="1">
    <citation type="submission" date="2023-04" db="EMBL/GenBank/DDBJ databases">
        <title>Phytophthora fragariaefolia NBRC 109709.</title>
        <authorList>
            <person name="Ichikawa N."/>
            <person name="Sato H."/>
            <person name="Tonouchi N."/>
        </authorList>
    </citation>
    <scope>NUCLEOTIDE SEQUENCE</scope>
    <source>
        <strain evidence="2">NBRC 109709</strain>
    </source>
</reference>
<organism evidence="2 3">
    <name type="scientific">Phytophthora fragariaefolia</name>
    <dbReference type="NCBI Taxonomy" id="1490495"/>
    <lineage>
        <taxon>Eukaryota</taxon>
        <taxon>Sar</taxon>
        <taxon>Stramenopiles</taxon>
        <taxon>Oomycota</taxon>
        <taxon>Peronosporomycetes</taxon>
        <taxon>Peronosporales</taxon>
        <taxon>Peronosporaceae</taxon>
        <taxon>Phytophthora</taxon>
    </lineage>
</organism>
<dbReference type="Proteomes" id="UP001165121">
    <property type="component" value="Unassembled WGS sequence"/>
</dbReference>